<evidence type="ECO:0000256" key="3">
    <source>
        <dbReference type="RuleBase" id="RU003719"/>
    </source>
</evidence>
<gene>
    <name evidence="7" type="ORF">Tbon_09335</name>
</gene>
<organism evidence="7 8">
    <name type="scientific">Tepidiforma bonchosmolovskayae</name>
    <dbReference type="NCBI Taxonomy" id="2601677"/>
    <lineage>
        <taxon>Bacteria</taxon>
        <taxon>Bacillati</taxon>
        <taxon>Chloroflexota</taxon>
        <taxon>Tepidiformia</taxon>
        <taxon>Tepidiformales</taxon>
        <taxon>Tepidiformaceae</taxon>
        <taxon>Tepidiforma</taxon>
    </lineage>
</organism>
<evidence type="ECO:0000256" key="4">
    <source>
        <dbReference type="SAM" id="MobiDB-lite"/>
    </source>
</evidence>
<feature type="region of interest" description="Disordered" evidence="4">
    <location>
        <begin position="311"/>
        <end position="330"/>
    </location>
</feature>
<proteinExistence type="inferred from homology"/>
<protein>
    <submittedName>
        <fullName evidence="7">D-glycerate dehydrogenase</fullName>
    </submittedName>
</protein>
<reference evidence="7 8" key="1">
    <citation type="submission" date="2019-10" db="EMBL/GenBank/DDBJ databases">
        <title>Thermopilla bonchosmolovskayae gen. nov., sp. nov., a moderately thermophilic Chloroflexi bacterium from a Chukotka hot spring (Arctic, Russia), representing a novel classis Thermopillaia, which include previously uncultivated lineage OLB14.</title>
        <authorList>
            <person name="Kochetkova T.V."/>
            <person name="Zayulina K.S."/>
            <person name="Zhigarkov V.S."/>
            <person name="Minaev N.V."/>
            <person name="Novikov A."/>
            <person name="Toshchakov S.V."/>
            <person name="Elcheninov A.G."/>
            <person name="Kublanov I.V."/>
        </authorList>
    </citation>
    <scope>NUCLEOTIDE SEQUENCE [LARGE SCALE GENOMIC DNA]</scope>
    <source>
        <strain evidence="7 8">3753O</strain>
    </source>
</reference>
<dbReference type="Proteomes" id="UP000326331">
    <property type="component" value="Chromosome"/>
</dbReference>
<evidence type="ECO:0000313" key="7">
    <source>
        <dbReference type="EMBL" id="QFG03491.1"/>
    </source>
</evidence>
<evidence type="ECO:0000256" key="2">
    <source>
        <dbReference type="ARBA" id="ARBA00023002"/>
    </source>
</evidence>
<dbReference type="PANTHER" id="PTHR10996">
    <property type="entry name" value="2-HYDROXYACID DEHYDROGENASE-RELATED"/>
    <property type="match status" value="1"/>
</dbReference>
<evidence type="ECO:0000313" key="8">
    <source>
        <dbReference type="Proteomes" id="UP000326331"/>
    </source>
</evidence>
<evidence type="ECO:0000259" key="5">
    <source>
        <dbReference type="Pfam" id="PF00389"/>
    </source>
</evidence>
<sequence length="330" mass="34651">MGHVFITRAIPGNAVAQLEAAGHTVEVWPGELPPPPEALAAALARSDAVMTMVVDRMTPAMLAAAPRLRIVANMAVGYDNIDPAAAAEAGVWVTNTPGVLAETTADLAFALLLAAARRVVEADRDTRAGGWKTWSPTAFLGTDLFGATLGIVGLGEIGEAVARRARGFRMRILYHSRTRKPALEADLGLEFRDLHSLLADSDFVSLHTPLTPQTRHLLGPAAFAAMKPGAILVNTARGGIVDQDALVEALRSGSLGGAALDVTDPEPLPLSHPLYSFPNVIITPHIGSASRATRARMAEMAAANILAVLAGSEPPNPVNRPPHPRSQLDT</sequence>
<feature type="domain" description="D-isomer specific 2-hydroxyacid dehydrogenase NAD-binding" evidence="6">
    <location>
        <begin position="109"/>
        <end position="287"/>
    </location>
</feature>
<accession>A0ABX6C2X2</accession>
<dbReference type="InterPro" id="IPR050223">
    <property type="entry name" value="D-isomer_2-hydroxyacid_DH"/>
</dbReference>
<dbReference type="Pfam" id="PF02826">
    <property type="entry name" value="2-Hacid_dh_C"/>
    <property type="match status" value="1"/>
</dbReference>
<feature type="domain" description="D-isomer specific 2-hydroxyacid dehydrogenase catalytic" evidence="5">
    <location>
        <begin position="4"/>
        <end position="319"/>
    </location>
</feature>
<dbReference type="Gene3D" id="3.40.50.720">
    <property type="entry name" value="NAD(P)-binding Rossmann-like Domain"/>
    <property type="match status" value="2"/>
</dbReference>
<dbReference type="PROSITE" id="PS00670">
    <property type="entry name" value="D_2_HYDROXYACID_DH_2"/>
    <property type="match status" value="1"/>
</dbReference>
<dbReference type="Pfam" id="PF00389">
    <property type="entry name" value="2-Hacid_dh"/>
    <property type="match status" value="1"/>
</dbReference>
<dbReference type="InterPro" id="IPR036291">
    <property type="entry name" value="NAD(P)-bd_dom_sf"/>
</dbReference>
<dbReference type="InterPro" id="IPR006140">
    <property type="entry name" value="D-isomer_DH_NAD-bd"/>
</dbReference>
<dbReference type="SUPFAM" id="SSF52283">
    <property type="entry name" value="Formate/glycerate dehydrogenase catalytic domain-like"/>
    <property type="match status" value="1"/>
</dbReference>
<keyword evidence="8" id="KW-1185">Reference proteome</keyword>
<name>A0ABX6C2X2_9CHLR</name>
<dbReference type="PROSITE" id="PS00671">
    <property type="entry name" value="D_2_HYDROXYACID_DH_3"/>
    <property type="match status" value="1"/>
</dbReference>
<dbReference type="RefSeq" id="WP_158067453.1">
    <property type="nucleotide sequence ID" value="NZ_CP042829.1"/>
</dbReference>
<evidence type="ECO:0000259" key="6">
    <source>
        <dbReference type="Pfam" id="PF02826"/>
    </source>
</evidence>
<dbReference type="CDD" id="cd05301">
    <property type="entry name" value="GDH"/>
    <property type="match status" value="1"/>
</dbReference>
<keyword evidence="2 3" id="KW-0560">Oxidoreductase</keyword>
<dbReference type="SUPFAM" id="SSF51735">
    <property type="entry name" value="NAD(P)-binding Rossmann-fold domains"/>
    <property type="match status" value="1"/>
</dbReference>
<dbReference type="InterPro" id="IPR029753">
    <property type="entry name" value="D-isomer_DH_CS"/>
</dbReference>
<evidence type="ECO:0000256" key="1">
    <source>
        <dbReference type="ARBA" id="ARBA00005854"/>
    </source>
</evidence>
<comment type="similarity">
    <text evidence="1 3">Belongs to the D-isomer specific 2-hydroxyacid dehydrogenase family.</text>
</comment>
<dbReference type="PANTHER" id="PTHR10996:SF283">
    <property type="entry name" value="GLYOXYLATE_HYDROXYPYRUVATE REDUCTASE B"/>
    <property type="match status" value="1"/>
</dbReference>
<dbReference type="EMBL" id="CP042829">
    <property type="protein sequence ID" value="QFG03491.1"/>
    <property type="molecule type" value="Genomic_DNA"/>
</dbReference>
<dbReference type="InterPro" id="IPR006139">
    <property type="entry name" value="D-isomer_2_OHA_DH_cat_dom"/>
</dbReference>